<sequence>QCETATATLAGNAPTVGTGTWTLVSGAGTITTPSSNTSGVTALGYGANVFRWTISNGSCTSSSSEVTITRNQTPTVSNAGSNQT</sequence>
<feature type="non-terminal residue" evidence="2">
    <location>
        <position position="84"/>
    </location>
</feature>
<name>A0A9X1HH72_9FLAO</name>
<comment type="caution">
    <text evidence="2">The sequence shown here is derived from an EMBL/GenBank/DDBJ whole genome shotgun (WGS) entry which is preliminary data.</text>
</comment>
<evidence type="ECO:0008006" key="4">
    <source>
        <dbReference type="Google" id="ProtNLM"/>
    </source>
</evidence>
<protein>
    <recommendedName>
        <fullName evidence="4">Ig-like domain-containing protein</fullName>
    </recommendedName>
</protein>
<dbReference type="InterPro" id="IPR013783">
    <property type="entry name" value="Ig-like_fold"/>
</dbReference>
<evidence type="ECO:0000313" key="3">
    <source>
        <dbReference type="Proteomes" id="UP001139366"/>
    </source>
</evidence>
<keyword evidence="3" id="KW-1185">Reference proteome</keyword>
<dbReference type="EMBL" id="JAINUY010000109">
    <property type="protein sequence ID" value="MBZ4037909.1"/>
    <property type="molecule type" value="Genomic_DNA"/>
</dbReference>
<gene>
    <name evidence="2" type="ORF">K6T82_24410</name>
</gene>
<accession>A0A9X1HH72</accession>
<proteinExistence type="predicted"/>
<dbReference type="RefSeq" id="WP_420828336.1">
    <property type="nucleotide sequence ID" value="NZ_JAINUY010000109.1"/>
</dbReference>
<feature type="compositionally biased region" description="Low complexity" evidence="1">
    <location>
        <begin position="59"/>
        <end position="69"/>
    </location>
</feature>
<dbReference type="Proteomes" id="UP001139366">
    <property type="component" value="Unassembled WGS sequence"/>
</dbReference>
<feature type="compositionally biased region" description="Polar residues" evidence="1">
    <location>
        <begin position="70"/>
        <end position="84"/>
    </location>
</feature>
<evidence type="ECO:0000313" key="2">
    <source>
        <dbReference type="EMBL" id="MBZ4037909.1"/>
    </source>
</evidence>
<dbReference type="Gene3D" id="2.60.40.10">
    <property type="entry name" value="Immunoglobulins"/>
    <property type="match status" value="1"/>
</dbReference>
<dbReference type="AlphaFoldDB" id="A0A9X1HH72"/>
<feature type="region of interest" description="Disordered" evidence="1">
    <location>
        <begin position="59"/>
        <end position="84"/>
    </location>
</feature>
<organism evidence="2 3">
    <name type="scientific">Flavobacterium potami</name>
    <dbReference type="NCBI Taxonomy" id="2872310"/>
    <lineage>
        <taxon>Bacteria</taxon>
        <taxon>Pseudomonadati</taxon>
        <taxon>Bacteroidota</taxon>
        <taxon>Flavobacteriia</taxon>
        <taxon>Flavobacteriales</taxon>
        <taxon>Flavobacteriaceae</taxon>
        <taxon>Flavobacterium</taxon>
    </lineage>
</organism>
<reference evidence="2 3" key="1">
    <citation type="journal article" date="2023" name="Antonie Van Leeuwenhoek">
        <title>Flavobacterium potami sp. nov., a multi-metal resistance genes harbouring bacterium isolated from shallow river silt.</title>
        <authorList>
            <person name="Li S."/>
            <person name="Mao S."/>
            <person name="Mu W."/>
            <person name="Guo B."/>
            <person name="Li C."/>
            <person name="Zhu Q."/>
            <person name="Hou X."/>
            <person name="Zhao Y."/>
            <person name="Wei S."/>
            <person name="Liu H."/>
            <person name="Liu A."/>
        </authorList>
    </citation>
    <scope>NUCLEOTIDE SEQUENCE [LARGE SCALE GENOMIC DNA]</scope>
    <source>
        <strain evidence="2 3">17A</strain>
    </source>
</reference>
<evidence type="ECO:0000256" key="1">
    <source>
        <dbReference type="SAM" id="MobiDB-lite"/>
    </source>
</evidence>
<feature type="non-terminal residue" evidence="2">
    <location>
        <position position="1"/>
    </location>
</feature>